<dbReference type="PANTHER" id="PTHR10794:SF63">
    <property type="entry name" value="ALPHA_BETA HYDROLASE 1, ISOFORM A"/>
    <property type="match status" value="1"/>
</dbReference>
<dbReference type="Gene3D" id="3.40.50.1820">
    <property type="entry name" value="alpha/beta hydrolase"/>
    <property type="match status" value="1"/>
</dbReference>
<dbReference type="InterPro" id="IPR029058">
    <property type="entry name" value="AB_hydrolase_fold"/>
</dbReference>
<proteinExistence type="inferred from homology"/>
<comment type="similarity">
    <text evidence="1">Belongs to the AB hydrolase superfamily. AB hydrolase 4 family.</text>
</comment>
<gene>
    <name evidence="3" type="ORF">QCA50_007796</name>
</gene>
<organism evidence="3 4">
    <name type="scientific">Cerrena zonata</name>
    <dbReference type="NCBI Taxonomy" id="2478898"/>
    <lineage>
        <taxon>Eukaryota</taxon>
        <taxon>Fungi</taxon>
        <taxon>Dikarya</taxon>
        <taxon>Basidiomycota</taxon>
        <taxon>Agaricomycotina</taxon>
        <taxon>Agaricomycetes</taxon>
        <taxon>Polyporales</taxon>
        <taxon>Cerrenaceae</taxon>
        <taxon>Cerrena</taxon>
    </lineage>
</organism>
<dbReference type="GO" id="GO:0051792">
    <property type="term" value="P:medium-chain fatty acid biosynthetic process"/>
    <property type="evidence" value="ECO:0007669"/>
    <property type="project" value="TreeGrafter"/>
</dbReference>
<evidence type="ECO:0000313" key="3">
    <source>
        <dbReference type="EMBL" id="KAK7689105.1"/>
    </source>
</evidence>
<dbReference type="EMBL" id="JASBNA010000009">
    <property type="protein sequence ID" value="KAK7689105.1"/>
    <property type="molecule type" value="Genomic_DNA"/>
</dbReference>
<evidence type="ECO:0000256" key="1">
    <source>
        <dbReference type="ARBA" id="ARBA00010884"/>
    </source>
</evidence>
<evidence type="ECO:0000313" key="4">
    <source>
        <dbReference type="Proteomes" id="UP001385951"/>
    </source>
</evidence>
<sequence length="441" mass="48753">MDMDRLYSAVEDSTVSCSHKIGLGRGDSLANLVKNKVPSLGRTDARLPGIWWLPGGHAQTAYTAFTDFTRVDPVVYERKILQVADGGVIAIDISPPLHTSPIREGETVVVIVHGLTGGSHEHYVRCAVQGLSTSPKEGGLGARIVVINLRGCNQSPVITPKLYHAGSTDDVRPIILWVTQTFPRCSVFGLGFSLGGNLLSKYVGEEGSDCPLSGLVSLANPWDLSLGDEYCKTGTLLNRFVYRYVLGDALRSLHYLHRNIFLNSPTSPLPPHLLEKIFKMGRISLSEFDDIITSALYGFKDSKDYYDKISSARFLNNLRIPLLGINSEDDPILGRDNLPYAEAVRNPYFVLATTEVGGHMGWFERQADGNLNRWYVKPVKEFFAALLEDSAPSRPRPEVVINSDGMVQQRTNSNIGYREIELESLKLFMSGDAKSELFTGW</sequence>
<keyword evidence="4" id="KW-1185">Reference proteome</keyword>
<dbReference type="InterPro" id="IPR000073">
    <property type="entry name" value="AB_hydrolase_1"/>
</dbReference>
<reference evidence="3 4" key="1">
    <citation type="submission" date="2022-09" db="EMBL/GenBank/DDBJ databases">
        <authorList>
            <person name="Palmer J.M."/>
        </authorList>
    </citation>
    <scope>NUCLEOTIDE SEQUENCE [LARGE SCALE GENOMIC DNA]</scope>
    <source>
        <strain evidence="3 4">DSM 7382</strain>
    </source>
</reference>
<name>A0AAW0GD82_9APHY</name>
<dbReference type="Pfam" id="PF00561">
    <property type="entry name" value="Abhydrolase_1"/>
    <property type="match status" value="1"/>
</dbReference>
<protein>
    <recommendedName>
        <fullName evidence="2">AB hydrolase-1 domain-containing protein</fullName>
    </recommendedName>
</protein>
<dbReference type="GO" id="GO:0047372">
    <property type="term" value="F:monoacylglycerol lipase activity"/>
    <property type="evidence" value="ECO:0007669"/>
    <property type="project" value="TreeGrafter"/>
</dbReference>
<comment type="caution">
    <text evidence="3">The sequence shown here is derived from an EMBL/GenBank/DDBJ whole genome shotgun (WGS) entry which is preliminary data.</text>
</comment>
<dbReference type="PANTHER" id="PTHR10794">
    <property type="entry name" value="ABHYDROLASE DOMAIN-CONTAINING PROTEIN"/>
    <property type="match status" value="1"/>
</dbReference>
<dbReference type="Proteomes" id="UP001385951">
    <property type="component" value="Unassembled WGS sequence"/>
</dbReference>
<dbReference type="InterPro" id="IPR050960">
    <property type="entry name" value="AB_hydrolase_4_sf"/>
</dbReference>
<accession>A0AAW0GD82</accession>
<dbReference type="AlphaFoldDB" id="A0AAW0GD82"/>
<feature type="domain" description="AB hydrolase-1" evidence="2">
    <location>
        <begin position="108"/>
        <end position="341"/>
    </location>
</feature>
<dbReference type="GO" id="GO:0051793">
    <property type="term" value="P:medium-chain fatty acid catabolic process"/>
    <property type="evidence" value="ECO:0007669"/>
    <property type="project" value="TreeGrafter"/>
</dbReference>
<evidence type="ECO:0000259" key="2">
    <source>
        <dbReference type="Pfam" id="PF00561"/>
    </source>
</evidence>
<dbReference type="GO" id="GO:0008126">
    <property type="term" value="F:acetylesterase activity"/>
    <property type="evidence" value="ECO:0007669"/>
    <property type="project" value="TreeGrafter"/>
</dbReference>
<dbReference type="SUPFAM" id="SSF53474">
    <property type="entry name" value="alpha/beta-Hydrolases"/>
    <property type="match status" value="1"/>
</dbReference>